<dbReference type="Gene3D" id="1.25.40.20">
    <property type="entry name" value="Ankyrin repeat-containing domain"/>
    <property type="match status" value="4"/>
</dbReference>
<dbReference type="SUPFAM" id="SSF48403">
    <property type="entry name" value="Ankyrin repeat"/>
    <property type="match status" value="1"/>
</dbReference>
<accession>A0A0G4HEP2</accession>
<feature type="repeat" description="ANK" evidence="3">
    <location>
        <begin position="390"/>
        <end position="429"/>
    </location>
</feature>
<dbReference type="InterPro" id="IPR036770">
    <property type="entry name" value="Ankyrin_rpt-contain_sf"/>
</dbReference>
<organism evidence="4">
    <name type="scientific">Chromera velia CCMP2878</name>
    <dbReference type="NCBI Taxonomy" id="1169474"/>
    <lineage>
        <taxon>Eukaryota</taxon>
        <taxon>Sar</taxon>
        <taxon>Alveolata</taxon>
        <taxon>Colpodellida</taxon>
        <taxon>Chromeraceae</taxon>
        <taxon>Chromera</taxon>
    </lineage>
</organism>
<dbReference type="InterPro" id="IPR002110">
    <property type="entry name" value="Ankyrin_rpt"/>
</dbReference>
<evidence type="ECO:0000256" key="3">
    <source>
        <dbReference type="PROSITE-ProRule" id="PRU00023"/>
    </source>
</evidence>
<dbReference type="PANTHER" id="PTHR24198:SF194">
    <property type="entry name" value="INVERSIN-A"/>
    <property type="match status" value="1"/>
</dbReference>
<feature type="repeat" description="ANK" evidence="3">
    <location>
        <begin position="196"/>
        <end position="228"/>
    </location>
</feature>
<dbReference type="SMART" id="SM00248">
    <property type="entry name" value="ANK"/>
    <property type="match status" value="8"/>
</dbReference>
<keyword evidence="1" id="KW-0677">Repeat</keyword>
<protein>
    <submittedName>
        <fullName evidence="4">Uncharacterized protein</fullName>
    </submittedName>
</protein>
<dbReference type="EMBL" id="CDMZ01002472">
    <property type="protein sequence ID" value="CEM42544.1"/>
    <property type="molecule type" value="Genomic_DNA"/>
</dbReference>
<dbReference type="PhylomeDB" id="A0A0G4HEP2"/>
<gene>
    <name evidence="4" type="ORF">Cvel_6582</name>
</gene>
<evidence type="ECO:0000313" key="4">
    <source>
        <dbReference type="EMBL" id="CEM42544.1"/>
    </source>
</evidence>
<proteinExistence type="predicted"/>
<feature type="repeat" description="ANK" evidence="3">
    <location>
        <begin position="230"/>
        <end position="262"/>
    </location>
</feature>
<dbReference type="PROSITE" id="PS50088">
    <property type="entry name" value="ANK_REPEAT"/>
    <property type="match status" value="6"/>
</dbReference>
<evidence type="ECO:0000256" key="1">
    <source>
        <dbReference type="ARBA" id="ARBA00022737"/>
    </source>
</evidence>
<dbReference type="Pfam" id="PF12796">
    <property type="entry name" value="Ank_2"/>
    <property type="match status" value="2"/>
</dbReference>
<sequence>MEFARSKAALVPVEQELERLEEVLLGVVESCRAKRKVLAQLKFPPMVDGQDQGLSSPPQTPFPPEAAVLARLRSSIESVAADLKKVYRSGVDEIVSLNFHIDLSPLFSSSIGSVIRSFQSANAATLHTALDVYFSTGQREDLDLLLKVGADVNGSVQGCTVLHKAVGLPAGTPELVHLLLDAGARPDDCTAVFVEGGSTALHLACKKRRPQIARDLVVRGANVNAETLVDKSRSLHLAAQNGDSALVDFLIARGAEIHAKKAVQVADDDGETALHTAIRFGHRGTVELLLDRGANVMERAAAAGSGARGPTALHYTARSFRLPDGTFTVTDHRDIADVLISRGADVDATENTPVVGHQSTPLLLAAHFGCPAVAELLIDRGANVHATDSNGYTALHHAAVRVRGSTPLRKLRVAQMLVARGIDVNAVNHFEQTARAIAANDTIGTPADCPLRTFFEGLLPAEGGGPTGG</sequence>
<keyword evidence="2 3" id="KW-0040">ANK repeat</keyword>
<feature type="repeat" description="ANK" evidence="3">
    <location>
        <begin position="269"/>
        <end position="301"/>
    </location>
</feature>
<evidence type="ECO:0000256" key="2">
    <source>
        <dbReference type="ARBA" id="ARBA00023043"/>
    </source>
</evidence>
<dbReference type="PRINTS" id="PR01415">
    <property type="entry name" value="ANKYRIN"/>
</dbReference>
<feature type="repeat" description="ANK" evidence="3">
    <location>
        <begin position="308"/>
        <end position="351"/>
    </location>
</feature>
<dbReference type="PANTHER" id="PTHR24198">
    <property type="entry name" value="ANKYRIN REPEAT AND PROTEIN KINASE DOMAIN-CONTAINING PROTEIN"/>
    <property type="match status" value="1"/>
</dbReference>
<name>A0A0G4HEP2_9ALVE</name>
<dbReference type="PROSITE" id="PS50297">
    <property type="entry name" value="ANK_REP_REGION"/>
    <property type="match status" value="4"/>
</dbReference>
<feature type="repeat" description="ANK" evidence="3">
    <location>
        <begin position="357"/>
        <end position="389"/>
    </location>
</feature>
<dbReference type="Pfam" id="PF13637">
    <property type="entry name" value="Ank_4"/>
    <property type="match status" value="1"/>
</dbReference>
<dbReference type="AlphaFoldDB" id="A0A0G4HEP2"/>
<dbReference type="VEuPathDB" id="CryptoDB:Cvel_6582"/>
<reference evidence="4" key="1">
    <citation type="submission" date="2014-11" db="EMBL/GenBank/DDBJ databases">
        <authorList>
            <person name="Otto D Thomas"/>
            <person name="Naeem Raeece"/>
        </authorList>
    </citation>
    <scope>NUCLEOTIDE SEQUENCE</scope>
</reference>